<feature type="compositionally biased region" description="Low complexity" evidence="1">
    <location>
        <begin position="342"/>
        <end position="362"/>
    </location>
</feature>
<feature type="compositionally biased region" description="Low complexity" evidence="1">
    <location>
        <begin position="379"/>
        <end position="392"/>
    </location>
</feature>
<feature type="region of interest" description="Disordered" evidence="1">
    <location>
        <begin position="1"/>
        <end position="402"/>
    </location>
</feature>
<gene>
    <name evidence="2" type="ORF">K503DRAFT_112192</name>
</gene>
<feature type="compositionally biased region" description="Polar residues" evidence="1">
    <location>
        <begin position="320"/>
        <end position="341"/>
    </location>
</feature>
<evidence type="ECO:0000313" key="3">
    <source>
        <dbReference type="Proteomes" id="UP000092154"/>
    </source>
</evidence>
<feature type="compositionally biased region" description="Basic and acidic residues" evidence="1">
    <location>
        <begin position="121"/>
        <end position="138"/>
    </location>
</feature>
<reference evidence="2 3" key="1">
    <citation type="submission" date="2016-06" db="EMBL/GenBank/DDBJ databases">
        <title>Comparative genomics of the ectomycorrhizal sister species Rhizopogon vinicolor and Rhizopogon vesiculosus (Basidiomycota: Boletales) reveals a divergence of the mating type B locus.</title>
        <authorList>
            <consortium name="DOE Joint Genome Institute"/>
            <person name="Mujic A.B."/>
            <person name="Kuo A."/>
            <person name="Tritt A."/>
            <person name="Lipzen A."/>
            <person name="Chen C."/>
            <person name="Johnson J."/>
            <person name="Sharma A."/>
            <person name="Barry K."/>
            <person name="Grigoriev I.V."/>
            <person name="Spatafora J.W."/>
        </authorList>
    </citation>
    <scope>NUCLEOTIDE SEQUENCE [LARGE SCALE GENOMIC DNA]</scope>
    <source>
        <strain evidence="2 3">AM-OR11-026</strain>
    </source>
</reference>
<organism evidence="2 3">
    <name type="scientific">Rhizopogon vinicolor AM-OR11-026</name>
    <dbReference type="NCBI Taxonomy" id="1314800"/>
    <lineage>
        <taxon>Eukaryota</taxon>
        <taxon>Fungi</taxon>
        <taxon>Dikarya</taxon>
        <taxon>Basidiomycota</taxon>
        <taxon>Agaricomycotina</taxon>
        <taxon>Agaricomycetes</taxon>
        <taxon>Agaricomycetidae</taxon>
        <taxon>Boletales</taxon>
        <taxon>Suillineae</taxon>
        <taxon>Rhizopogonaceae</taxon>
        <taxon>Rhizopogon</taxon>
    </lineage>
</organism>
<protein>
    <submittedName>
        <fullName evidence="2">Uncharacterized protein</fullName>
    </submittedName>
</protein>
<evidence type="ECO:0000256" key="1">
    <source>
        <dbReference type="SAM" id="MobiDB-lite"/>
    </source>
</evidence>
<dbReference type="STRING" id="1314800.A0A1B7N2K0"/>
<feature type="compositionally biased region" description="Low complexity" evidence="1">
    <location>
        <begin position="188"/>
        <end position="201"/>
    </location>
</feature>
<feature type="compositionally biased region" description="Polar residues" evidence="1">
    <location>
        <begin position="23"/>
        <end position="40"/>
    </location>
</feature>
<feature type="region of interest" description="Disordered" evidence="1">
    <location>
        <begin position="496"/>
        <end position="527"/>
    </location>
</feature>
<feature type="compositionally biased region" description="Polar residues" evidence="1">
    <location>
        <begin position="496"/>
        <end position="512"/>
    </location>
</feature>
<feature type="compositionally biased region" description="Pro residues" evidence="1">
    <location>
        <begin position="202"/>
        <end position="217"/>
    </location>
</feature>
<accession>A0A1B7N2K0</accession>
<name>A0A1B7N2K0_9AGAM</name>
<feature type="compositionally biased region" description="Pro residues" evidence="1">
    <location>
        <begin position="41"/>
        <end position="51"/>
    </location>
</feature>
<feature type="compositionally biased region" description="Low complexity" evidence="1">
    <location>
        <begin position="302"/>
        <end position="311"/>
    </location>
</feature>
<keyword evidence="3" id="KW-1185">Reference proteome</keyword>
<dbReference type="Proteomes" id="UP000092154">
    <property type="component" value="Unassembled WGS sequence"/>
</dbReference>
<dbReference type="InParanoid" id="A0A1B7N2K0"/>
<dbReference type="EMBL" id="KV448263">
    <property type="protein sequence ID" value="OAX39079.1"/>
    <property type="molecule type" value="Genomic_DNA"/>
</dbReference>
<sequence length="527" mass="54664">MSAQSTTPPPKKTFRSRVGTAMRRSSTSWTLPGLPNRSNTTPPPPEDPASPPLEREASTTSLRQLNTTPPPPSNPLATDTIPESPAREAAALAETSPQGPSPLAGQVITAEPASESSLQAPEERRKTNEAAGAEEPRSDIPSVVINSPEPATEAALAPVLTEEPEEMSPEPTKEPARTQNTPPPDSTAQAPVAASSLSPVTAPAPPPARVPTPPAPAAAPTQAPARTPPPAGETARAPPIAPQVSASTSGRAPTEASVPSRTPSSTPPAPPAEISRAPSTAPPTPPAGVSRAPSTAPPTPPAETQATTAPAVGYFDLVPRTTSPLDANPAEESSNVWADQVTTAVEPSSTAAPAPASDQPSTRPAVSKAVKAITRPRGSSVASSQMMAQQPSRKPSSNFQPREREIVGTTYTWSNPSSVFNQSKASLTMPSEDPFVDPRHAGPGYLLYPPQQPAALTSPVVPDVFDPRSPRDETMIAPAEPVAVPLPAMHEVMLTNSVRQVQPPSRYSSSEGENAGYFGRGEQRETE</sequence>
<feature type="region of interest" description="Disordered" evidence="1">
    <location>
        <begin position="429"/>
        <end position="473"/>
    </location>
</feature>
<evidence type="ECO:0000313" key="2">
    <source>
        <dbReference type="EMBL" id="OAX39079.1"/>
    </source>
</evidence>
<dbReference type="AlphaFoldDB" id="A0A1B7N2K0"/>
<dbReference type="OrthoDB" id="2624884at2759"/>
<proteinExistence type="predicted"/>